<evidence type="ECO:0000313" key="1">
    <source>
        <dbReference type="EMBL" id="SOD68599.1"/>
    </source>
</evidence>
<dbReference type="AlphaFoldDB" id="A0A286ECJ2"/>
<protein>
    <submittedName>
        <fullName evidence="1">Uncharacterized protein</fullName>
    </submittedName>
</protein>
<name>A0A286ECJ2_9NEIS</name>
<dbReference type="EMBL" id="OCNF01000009">
    <property type="protein sequence ID" value="SOD68599.1"/>
    <property type="molecule type" value="Genomic_DNA"/>
</dbReference>
<organism evidence="1 2">
    <name type="scientific">Alysiella filiformis DSM 16848</name>
    <dbReference type="NCBI Taxonomy" id="1120981"/>
    <lineage>
        <taxon>Bacteria</taxon>
        <taxon>Pseudomonadati</taxon>
        <taxon>Pseudomonadota</taxon>
        <taxon>Betaproteobacteria</taxon>
        <taxon>Neisseriales</taxon>
        <taxon>Neisseriaceae</taxon>
        <taxon>Alysiella</taxon>
    </lineage>
</organism>
<reference evidence="1 2" key="1">
    <citation type="submission" date="2017-09" db="EMBL/GenBank/DDBJ databases">
        <authorList>
            <person name="Ehlers B."/>
            <person name="Leendertz F.H."/>
        </authorList>
    </citation>
    <scope>NUCLEOTIDE SEQUENCE [LARGE SCALE GENOMIC DNA]</scope>
    <source>
        <strain evidence="1 2">DSM 16848</strain>
    </source>
</reference>
<keyword evidence="2" id="KW-1185">Reference proteome</keyword>
<accession>A0A286ECJ2</accession>
<evidence type="ECO:0000313" key="2">
    <source>
        <dbReference type="Proteomes" id="UP000219669"/>
    </source>
</evidence>
<proteinExistence type="predicted"/>
<dbReference type="RefSeq" id="WP_097114365.1">
    <property type="nucleotide sequence ID" value="NZ_CP083931.1"/>
</dbReference>
<gene>
    <name evidence="1" type="ORF">SAMN02746062_01331</name>
</gene>
<dbReference type="Proteomes" id="UP000219669">
    <property type="component" value="Unassembled WGS sequence"/>
</dbReference>
<sequence length="143" mass="16270">MRLFGFVAMMGLWLLPINIWAETKIWKVANQAVYGDEPPKLRLHNVQIFDPKTGRLSKVINEKPILKKNQEDDEIELPPEPLLNEDGTVNLLENYAQEPIAPSEMQRRNDCQAAQDKLQQAIKQGESNVQSLEEAVVQYCIAA</sequence>
<dbReference type="OrthoDB" id="8614117at2"/>